<dbReference type="InterPro" id="IPR011009">
    <property type="entry name" value="Kinase-like_dom_sf"/>
</dbReference>
<evidence type="ECO:0000313" key="1">
    <source>
        <dbReference type="EMBL" id="PIO36904.1"/>
    </source>
</evidence>
<dbReference type="Gene3D" id="1.10.510.10">
    <property type="entry name" value="Transferase(Phosphotransferase) domain 1"/>
    <property type="match status" value="1"/>
</dbReference>
<evidence type="ECO:0000313" key="2">
    <source>
        <dbReference type="Proteomes" id="UP000228934"/>
    </source>
</evidence>
<protein>
    <recommendedName>
        <fullName evidence="3">Protein kinase domain-containing protein</fullName>
    </recommendedName>
</protein>
<name>A0A2G9S9Z1_AQUCT</name>
<evidence type="ECO:0008006" key="3">
    <source>
        <dbReference type="Google" id="ProtNLM"/>
    </source>
</evidence>
<dbReference type="Proteomes" id="UP000228934">
    <property type="component" value="Unassembled WGS sequence"/>
</dbReference>
<accession>A0A2G9S9Z1</accession>
<dbReference type="EMBL" id="KV925607">
    <property type="protein sequence ID" value="PIO36904.1"/>
    <property type="molecule type" value="Genomic_DNA"/>
</dbReference>
<dbReference type="OrthoDB" id="1732493at2759"/>
<proteinExistence type="predicted"/>
<gene>
    <name evidence="1" type="ORF">AB205_0177810</name>
</gene>
<sequence length="124" mass="14087">MEQSTAICLGGVEDQALQQKKPGQEFLQMMNSEITTFPSTNLNHFSITHQDSEGIELLTRFLQYESKKRISAEDAMKHAYFRSLGTKMHSLPENISIFSLKDIQLQKDPGFRNSSYPETGTLLD</sequence>
<organism evidence="1 2">
    <name type="scientific">Aquarana catesbeiana</name>
    <name type="common">American bullfrog</name>
    <name type="synonym">Rana catesbeiana</name>
    <dbReference type="NCBI Taxonomy" id="8400"/>
    <lineage>
        <taxon>Eukaryota</taxon>
        <taxon>Metazoa</taxon>
        <taxon>Chordata</taxon>
        <taxon>Craniata</taxon>
        <taxon>Vertebrata</taxon>
        <taxon>Euteleostomi</taxon>
        <taxon>Amphibia</taxon>
        <taxon>Batrachia</taxon>
        <taxon>Anura</taxon>
        <taxon>Neobatrachia</taxon>
        <taxon>Ranoidea</taxon>
        <taxon>Ranidae</taxon>
        <taxon>Aquarana</taxon>
    </lineage>
</organism>
<keyword evidence="2" id="KW-1185">Reference proteome</keyword>
<reference evidence="2" key="1">
    <citation type="journal article" date="2017" name="Nat. Commun.">
        <title>The North American bullfrog draft genome provides insight into hormonal regulation of long noncoding RNA.</title>
        <authorList>
            <person name="Hammond S.A."/>
            <person name="Warren R.L."/>
            <person name="Vandervalk B.P."/>
            <person name="Kucuk E."/>
            <person name="Khan H."/>
            <person name="Gibb E.A."/>
            <person name="Pandoh P."/>
            <person name="Kirk H."/>
            <person name="Zhao Y."/>
            <person name="Jones M."/>
            <person name="Mungall A.J."/>
            <person name="Coope R."/>
            <person name="Pleasance S."/>
            <person name="Moore R.A."/>
            <person name="Holt R.A."/>
            <person name="Round J.M."/>
            <person name="Ohora S."/>
            <person name="Walle B.V."/>
            <person name="Veldhoen N."/>
            <person name="Helbing C.C."/>
            <person name="Birol I."/>
        </authorList>
    </citation>
    <scope>NUCLEOTIDE SEQUENCE [LARGE SCALE GENOMIC DNA]</scope>
</reference>
<dbReference type="AlphaFoldDB" id="A0A2G9S9Z1"/>
<dbReference type="SUPFAM" id="SSF56112">
    <property type="entry name" value="Protein kinase-like (PK-like)"/>
    <property type="match status" value="1"/>
</dbReference>